<dbReference type="InterPro" id="IPR007229">
    <property type="entry name" value="Nic_PRibTrfase-Fam"/>
</dbReference>
<dbReference type="PANTHER" id="PTHR11098:SF1">
    <property type="entry name" value="NICOTINATE PHOSPHORIBOSYLTRANSFERASE"/>
    <property type="match status" value="1"/>
</dbReference>
<comment type="PTM">
    <text evidence="9">Transiently phosphorylated on a His residue during the reaction cycle. Phosphorylation strongly increases the affinity for substrates and increases the rate of nicotinate D-ribonucleotide production. Dephosphorylation regenerates the low-affinity form of the enzyme, leading to product release.</text>
</comment>
<evidence type="ECO:0000256" key="8">
    <source>
        <dbReference type="ARBA" id="ARBA00048668"/>
    </source>
</evidence>
<dbReference type="SUPFAM" id="SSF54675">
    <property type="entry name" value="Nicotinate/Quinolinate PRTase N-terminal domain-like"/>
    <property type="match status" value="1"/>
</dbReference>
<dbReference type="InterPro" id="IPR006405">
    <property type="entry name" value="Nic_PRibTrfase_pncB"/>
</dbReference>
<dbReference type="PANTHER" id="PTHR11098">
    <property type="entry name" value="NICOTINATE PHOSPHORIBOSYLTRANSFERASE"/>
    <property type="match status" value="1"/>
</dbReference>
<dbReference type="Gene3D" id="3.20.20.70">
    <property type="entry name" value="Aldolase class I"/>
    <property type="match status" value="1"/>
</dbReference>
<dbReference type="Gene3D" id="3.20.140.10">
    <property type="entry name" value="nicotinate phosphoribosyltransferase"/>
    <property type="match status" value="1"/>
</dbReference>
<protein>
    <recommendedName>
        <fullName evidence="3 9">Nicotinate phosphoribosyltransferase</fullName>
        <ecNumber evidence="3 9">6.3.4.21</ecNumber>
    </recommendedName>
</protein>
<dbReference type="Proteomes" id="UP000183922">
    <property type="component" value="Unassembled WGS sequence"/>
</dbReference>
<dbReference type="STRING" id="1805236.AUK13_00640"/>
<dbReference type="SUPFAM" id="SSF51690">
    <property type="entry name" value="Nicotinate/Quinolinate PRTase C-terminal domain-like"/>
    <property type="match status" value="1"/>
</dbReference>
<keyword evidence="6 9" id="KW-0662">Pyridine nucleotide biosynthesis</keyword>
<dbReference type="Pfam" id="PF17956">
    <property type="entry name" value="NAPRTase_C"/>
    <property type="match status" value="1"/>
</dbReference>
<gene>
    <name evidence="12" type="ORF">AUK13_00640</name>
</gene>
<evidence type="ECO:0000259" key="10">
    <source>
        <dbReference type="Pfam" id="PF17767"/>
    </source>
</evidence>
<comment type="caution">
    <text evidence="12">The sequence shown here is derived from an EMBL/GenBank/DDBJ whole genome shotgun (WGS) entry which is preliminary data.</text>
</comment>
<dbReference type="PIRSF" id="PIRSF000484">
    <property type="entry name" value="NAPRT"/>
    <property type="match status" value="1"/>
</dbReference>
<sequence>MPKLKHHFFLPEYINVFDLDQIYMTSSMWHDTGMKDTWATFDLLVRDMPKNRNFLVFTGLEEMVLGLKHFKFSDEQIRILLKWKLISKKFAGYLKKIKFNGDVKAMPEGTLFFPGEIVMRLTAPLIEGNLLTAFLITSLSSNTIFASKFIRSVIAAKPLNIIGPAPNRAHAFESALKAERSGFITGSMDCPSVIAREKMNLMHGDNATIAYHAFINSYATEKEAMETAAKYAKVDLSLMVDTYDYKQGIKNAIKVAEKLKKQGKKLKIVVDSGDLYKNAVFVRKELDKAGLKEVRITVASNLNEFKIKKLMDKKIPANTFIVSTEALTSSDDPRMEAVYKISEIIKPDGTVVNKMKLSPGKMSLPGRKQVYRQFKNDKMTSDIIGLEGEKKLGTPLLRPIFKKGKLLYDLPSVLAIRDYVKSQLEYLPKKYLAIETTYQYPVRVSPRLRRLITKTKKEIRGH</sequence>
<comment type="pathway">
    <text evidence="1 9">Cofactor biosynthesis; NAD(+) biosynthesis; nicotinate D-ribonucleotide from nicotinate: step 1/1.</text>
</comment>
<evidence type="ECO:0000256" key="6">
    <source>
        <dbReference type="ARBA" id="ARBA00022642"/>
    </source>
</evidence>
<evidence type="ECO:0000256" key="4">
    <source>
        <dbReference type="ARBA" id="ARBA00022553"/>
    </source>
</evidence>
<name>A0A1J5FGG6_9BACT</name>
<evidence type="ECO:0000259" key="11">
    <source>
        <dbReference type="Pfam" id="PF17956"/>
    </source>
</evidence>
<dbReference type="AlphaFoldDB" id="A0A1J5FGG6"/>
<evidence type="ECO:0000256" key="5">
    <source>
        <dbReference type="ARBA" id="ARBA00022598"/>
    </source>
</evidence>
<dbReference type="Pfam" id="PF17767">
    <property type="entry name" value="NAPRTase_N"/>
    <property type="match status" value="1"/>
</dbReference>
<keyword evidence="4" id="KW-0597">Phosphoprotein</keyword>
<accession>A0A1J5FGG6</accession>
<dbReference type="UniPathway" id="UPA00253">
    <property type="reaction ID" value="UER00457"/>
</dbReference>
<dbReference type="InterPro" id="IPR041619">
    <property type="entry name" value="NAPRTase_C"/>
</dbReference>
<keyword evidence="7 9" id="KW-0808">Transferase</keyword>
<comment type="function">
    <text evidence="9">Catalyzes the first step in the biosynthesis of NAD from nicotinic acid, the ATP-dependent synthesis of beta-nicotinate D-ribonucleotide from nicotinate and 5-phospho-D-ribose 1-phosphate.</text>
</comment>
<evidence type="ECO:0000313" key="13">
    <source>
        <dbReference type="Proteomes" id="UP000183922"/>
    </source>
</evidence>
<dbReference type="EC" id="6.3.4.21" evidence="3 9"/>
<feature type="domain" description="Nicotinate phosphoribosyltransferase N-terminal" evidence="10">
    <location>
        <begin position="18"/>
        <end position="138"/>
    </location>
</feature>
<dbReference type="InterPro" id="IPR040727">
    <property type="entry name" value="NAPRTase_N"/>
</dbReference>
<dbReference type="GO" id="GO:0004516">
    <property type="term" value="F:nicotinate phosphoribosyltransferase activity"/>
    <property type="evidence" value="ECO:0007669"/>
    <property type="project" value="UniProtKB-UniRule"/>
</dbReference>
<dbReference type="InterPro" id="IPR013785">
    <property type="entry name" value="Aldolase_TIM"/>
</dbReference>
<dbReference type="EMBL" id="MNYR01000011">
    <property type="protein sequence ID" value="OIP56594.1"/>
    <property type="molecule type" value="Genomic_DNA"/>
</dbReference>
<evidence type="ECO:0000256" key="9">
    <source>
        <dbReference type="RuleBase" id="RU365100"/>
    </source>
</evidence>
<dbReference type="GO" id="GO:0005829">
    <property type="term" value="C:cytosol"/>
    <property type="evidence" value="ECO:0007669"/>
    <property type="project" value="TreeGrafter"/>
</dbReference>
<organism evidence="12 13">
    <name type="scientific">Candidatus Kuenenbacteria bacterium CG2_30_39_24</name>
    <dbReference type="NCBI Taxonomy" id="1805236"/>
    <lineage>
        <taxon>Bacteria</taxon>
        <taxon>Candidatus Kueneniibacteriota</taxon>
    </lineage>
</organism>
<keyword evidence="5 9" id="KW-0436">Ligase</keyword>
<evidence type="ECO:0000256" key="3">
    <source>
        <dbReference type="ARBA" id="ARBA00013236"/>
    </source>
</evidence>
<dbReference type="InterPro" id="IPR036068">
    <property type="entry name" value="Nicotinate_pribotase-like_C"/>
</dbReference>
<feature type="domain" description="Nicotinate phosphoribosyltransferase C-terminal" evidence="11">
    <location>
        <begin position="395"/>
        <end position="451"/>
    </location>
</feature>
<keyword evidence="12" id="KW-0328">Glycosyltransferase</keyword>
<evidence type="ECO:0000256" key="2">
    <source>
        <dbReference type="ARBA" id="ARBA00010897"/>
    </source>
</evidence>
<evidence type="ECO:0000313" key="12">
    <source>
        <dbReference type="EMBL" id="OIP56594.1"/>
    </source>
</evidence>
<comment type="similarity">
    <text evidence="2 9">Belongs to the NAPRTase family.</text>
</comment>
<dbReference type="NCBIfam" id="TIGR01513">
    <property type="entry name" value="NAPRTase_put"/>
    <property type="match status" value="1"/>
</dbReference>
<comment type="catalytic activity">
    <reaction evidence="8 9">
        <text>5-phospho-alpha-D-ribose 1-diphosphate + nicotinate + ATP + H2O = nicotinate beta-D-ribonucleotide + ADP + phosphate + diphosphate</text>
        <dbReference type="Rhea" id="RHEA:36163"/>
        <dbReference type="ChEBI" id="CHEBI:15377"/>
        <dbReference type="ChEBI" id="CHEBI:30616"/>
        <dbReference type="ChEBI" id="CHEBI:32544"/>
        <dbReference type="ChEBI" id="CHEBI:33019"/>
        <dbReference type="ChEBI" id="CHEBI:43474"/>
        <dbReference type="ChEBI" id="CHEBI:57502"/>
        <dbReference type="ChEBI" id="CHEBI:58017"/>
        <dbReference type="ChEBI" id="CHEBI:456216"/>
        <dbReference type="EC" id="6.3.4.21"/>
    </reaction>
</comment>
<proteinExistence type="inferred from homology"/>
<evidence type="ECO:0000256" key="7">
    <source>
        <dbReference type="ARBA" id="ARBA00022679"/>
    </source>
</evidence>
<dbReference type="GO" id="GO:0016757">
    <property type="term" value="F:glycosyltransferase activity"/>
    <property type="evidence" value="ECO:0007669"/>
    <property type="project" value="UniProtKB-KW"/>
</dbReference>
<reference evidence="12 13" key="1">
    <citation type="journal article" date="2016" name="Environ. Microbiol.">
        <title>Genomic resolution of a cold subsurface aquifer community provides metabolic insights for novel microbes adapted to high CO concentrations.</title>
        <authorList>
            <person name="Probst A.J."/>
            <person name="Castelle C.J."/>
            <person name="Singh A."/>
            <person name="Brown C.T."/>
            <person name="Anantharaman K."/>
            <person name="Sharon I."/>
            <person name="Hug L.A."/>
            <person name="Burstein D."/>
            <person name="Emerson J.B."/>
            <person name="Thomas B.C."/>
            <person name="Banfield J.F."/>
        </authorList>
    </citation>
    <scope>NUCLEOTIDE SEQUENCE [LARGE SCALE GENOMIC DNA]</scope>
    <source>
        <strain evidence="12">CG2_30_39_24</strain>
    </source>
</reference>
<evidence type="ECO:0000256" key="1">
    <source>
        <dbReference type="ARBA" id="ARBA00004952"/>
    </source>
</evidence>
<dbReference type="GO" id="GO:0034355">
    <property type="term" value="P:NAD+ biosynthetic process via the salvage pathway"/>
    <property type="evidence" value="ECO:0007669"/>
    <property type="project" value="TreeGrafter"/>
</dbReference>